<gene>
    <name evidence="3" type="ORF">BASA50_004773</name>
</gene>
<evidence type="ECO:0008006" key="5">
    <source>
        <dbReference type="Google" id="ProtNLM"/>
    </source>
</evidence>
<feature type="chain" id="PRO_5046732417" description="Altered inheritance of mitochondria protein 23, mitochondrial" evidence="2">
    <location>
        <begin position="19"/>
        <end position="296"/>
    </location>
</feature>
<evidence type="ECO:0000256" key="2">
    <source>
        <dbReference type="SAM" id="SignalP"/>
    </source>
</evidence>
<feature type="region of interest" description="Disordered" evidence="1">
    <location>
        <begin position="56"/>
        <end position="94"/>
    </location>
</feature>
<name>A0ABQ8FEP2_9FUNG</name>
<reference evidence="3 4" key="1">
    <citation type="submission" date="2021-02" db="EMBL/GenBank/DDBJ databases">
        <title>Variation within the Batrachochytrium salamandrivorans European outbreak.</title>
        <authorList>
            <person name="Kelly M."/>
            <person name="Pasmans F."/>
            <person name="Shea T.P."/>
            <person name="Munoz J.F."/>
            <person name="Carranza S."/>
            <person name="Cuomo C.A."/>
            <person name="Martel A."/>
        </authorList>
    </citation>
    <scope>NUCLEOTIDE SEQUENCE [LARGE SCALE GENOMIC DNA]</scope>
    <source>
        <strain evidence="3 4">AMFP18/2</strain>
    </source>
</reference>
<proteinExistence type="predicted"/>
<accession>A0ABQ8FEP2</accession>
<evidence type="ECO:0000256" key="1">
    <source>
        <dbReference type="SAM" id="MobiDB-lite"/>
    </source>
</evidence>
<organism evidence="3 4">
    <name type="scientific">Batrachochytrium salamandrivorans</name>
    <dbReference type="NCBI Taxonomy" id="1357716"/>
    <lineage>
        <taxon>Eukaryota</taxon>
        <taxon>Fungi</taxon>
        <taxon>Fungi incertae sedis</taxon>
        <taxon>Chytridiomycota</taxon>
        <taxon>Chytridiomycota incertae sedis</taxon>
        <taxon>Chytridiomycetes</taxon>
        <taxon>Rhizophydiales</taxon>
        <taxon>Rhizophydiales incertae sedis</taxon>
        <taxon>Batrachochytrium</taxon>
    </lineage>
</organism>
<evidence type="ECO:0000313" key="3">
    <source>
        <dbReference type="EMBL" id="KAH6597015.1"/>
    </source>
</evidence>
<keyword evidence="2" id="KW-0732">Signal</keyword>
<evidence type="ECO:0000313" key="4">
    <source>
        <dbReference type="Proteomes" id="UP001648503"/>
    </source>
</evidence>
<dbReference type="Proteomes" id="UP001648503">
    <property type="component" value="Unassembled WGS sequence"/>
</dbReference>
<feature type="compositionally biased region" description="Polar residues" evidence="1">
    <location>
        <begin position="67"/>
        <end position="78"/>
    </location>
</feature>
<comment type="caution">
    <text evidence="3">The sequence shown here is derived from an EMBL/GenBank/DDBJ whole genome shotgun (WGS) entry which is preliminary data.</text>
</comment>
<sequence length="296" mass="32706">MRVGIGIILSVLSFSVLATVIPNNDDHGTLLVRRAGSLQNKDVLWSKDNEDQVEFVPSNSEADDGGSSPNLPSDNSGLGNPGKPQRNAKGFGASFKKGLANQKQKYVQWSDKRRIKKAVKKVTEVIEGQRAEQVISEINDFLTTVLNSGRKLLAAYGIKTNGPFSLSISKSKNQSLLTQEMNTLQNTAERYAKAHLKGINAAIIRLTKNPRGMVMELNKILGKLVSAVRFFVRLDNVDYKPLLSRVKNMSNEAHVKVTEAYIHQVKNDHSSASKALWSIKDWLTTGKAKFKDRTSS</sequence>
<dbReference type="EMBL" id="JAFCIX010000172">
    <property type="protein sequence ID" value="KAH6597015.1"/>
    <property type="molecule type" value="Genomic_DNA"/>
</dbReference>
<keyword evidence="4" id="KW-1185">Reference proteome</keyword>
<protein>
    <recommendedName>
        <fullName evidence="5">Altered inheritance of mitochondria protein 23, mitochondrial</fullName>
    </recommendedName>
</protein>
<feature type="signal peptide" evidence="2">
    <location>
        <begin position="1"/>
        <end position="18"/>
    </location>
</feature>